<dbReference type="RefSeq" id="WP_170845451.1">
    <property type="nucleotide sequence ID" value="NZ_FOCX01000017.1"/>
</dbReference>
<keyword evidence="3" id="KW-1185">Reference proteome</keyword>
<name>A0A1H8S2H6_9EURY</name>
<accession>A0A1H8S2H6</accession>
<dbReference type="OrthoDB" id="382959at2157"/>
<evidence type="ECO:0000256" key="1">
    <source>
        <dbReference type="SAM" id="MobiDB-lite"/>
    </source>
</evidence>
<feature type="compositionally biased region" description="Basic and acidic residues" evidence="1">
    <location>
        <begin position="23"/>
        <end position="35"/>
    </location>
</feature>
<dbReference type="Proteomes" id="UP000198775">
    <property type="component" value="Unassembled WGS sequence"/>
</dbReference>
<organism evidence="2 3">
    <name type="scientific">Halorientalis persicus</name>
    <dbReference type="NCBI Taxonomy" id="1367881"/>
    <lineage>
        <taxon>Archaea</taxon>
        <taxon>Methanobacteriati</taxon>
        <taxon>Methanobacteriota</taxon>
        <taxon>Stenosarchaea group</taxon>
        <taxon>Halobacteria</taxon>
        <taxon>Halobacteriales</taxon>
        <taxon>Haloarculaceae</taxon>
        <taxon>Halorientalis</taxon>
    </lineage>
</organism>
<feature type="region of interest" description="Disordered" evidence="1">
    <location>
        <begin position="1"/>
        <end position="45"/>
    </location>
</feature>
<proteinExistence type="predicted"/>
<feature type="compositionally biased region" description="Basic and acidic residues" evidence="1">
    <location>
        <begin position="1"/>
        <end position="10"/>
    </location>
</feature>
<reference evidence="3" key="1">
    <citation type="submission" date="2016-10" db="EMBL/GenBank/DDBJ databases">
        <authorList>
            <person name="Varghese N."/>
            <person name="Submissions S."/>
        </authorList>
    </citation>
    <scope>NUCLEOTIDE SEQUENCE [LARGE SCALE GENOMIC DNA]</scope>
    <source>
        <strain evidence="3">IBRC-M 10043</strain>
    </source>
</reference>
<protein>
    <submittedName>
        <fullName evidence="2">Uncharacterized protein</fullName>
    </submittedName>
</protein>
<gene>
    <name evidence="2" type="ORF">SAMN05216388_1017124</name>
</gene>
<evidence type="ECO:0000313" key="3">
    <source>
        <dbReference type="Proteomes" id="UP000198775"/>
    </source>
</evidence>
<evidence type="ECO:0000313" key="2">
    <source>
        <dbReference type="EMBL" id="SEO72855.1"/>
    </source>
</evidence>
<sequence length="56" mass="6324">MPRYAPRDETQGTEPRACQHCGEPGHAHDRERIYTDEEDTPTGSYHYAYVCPEGAA</sequence>
<dbReference type="EMBL" id="FOCX01000017">
    <property type="protein sequence ID" value="SEO72855.1"/>
    <property type="molecule type" value="Genomic_DNA"/>
</dbReference>
<dbReference type="AlphaFoldDB" id="A0A1H8S2H6"/>